<dbReference type="SUPFAM" id="SSF50891">
    <property type="entry name" value="Cyclophilin-like"/>
    <property type="match status" value="1"/>
</dbReference>
<dbReference type="GO" id="GO:0003755">
    <property type="term" value="F:peptidyl-prolyl cis-trans isomerase activity"/>
    <property type="evidence" value="ECO:0007669"/>
    <property type="project" value="UniProtKB-KW"/>
</dbReference>
<dbReference type="InterPro" id="IPR044666">
    <property type="entry name" value="Cyclophilin_A-like"/>
</dbReference>
<evidence type="ECO:0000256" key="1">
    <source>
        <dbReference type="ARBA" id="ARBA00013194"/>
    </source>
</evidence>
<sequence>MHLSRFLILSLIIISCSSPNESADDQPTLIRVELTTSMGAITLELSDKTPLHRDNFIKLVNDDMYDSIIFHRVLQDFVVQAGEFDSLRQVNLDSSVIEGLDYRVPAEFDSTLFHKRGALGAARTGNPERASSNIQFYIVHRGPRPDSLINKDEERINDMLRLHYVTNAPENKMWLDSINSVLESDNYEAFGAIYDTLSKISEGYEDFDRHSIPEYQREVYRTLGGTPHLDQNYTVFGEVVKGMNVVDSIAAVPVAEGGRPIDQVMILEARILTN</sequence>
<feature type="chain" id="PRO_5013099747" description="peptidylprolyl isomerase" evidence="4">
    <location>
        <begin position="23"/>
        <end position="274"/>
    </location>
</feature>
<evidence type="ECO:0000259" key="5">
    <source>
        <dbReference type="PROSITE" id="PS50072"/>
    </source>
</evidence>
<dbReference type="AlphaFoldDB" id="A0A239K3V2"/>
<keyword evidence="7" id="KW-1185">Reference proteome</keyword>
<dbReference type="RefSeq" id="WP_089357096.1">
    <property type="nucleotide sequence ID" value="NZ_FZPD01000004.1"/>
</dbReference>
<dbReference type="CDD" id="cd00317">
    <property type="entry name" value="cyclophilin"/>
    <property type="match status" value="1"/>
</dbReference>
<protein>
    <recommendedName>
        <fullName evidence="1">peptidylprolyl isomerase</fullName>
        <ecNumber evidence="1">5.2.1.8</ecNumber>
    </recommendedName>
</protein>
<keyword evidence="3 6" id="KW-0413">Isomerase</keyword>
<feature type="domain" description="PPIase cyclophilin-type" evidence="5">
    <location>
        <begin position="36"/>
        <end position="271"/>
    </location>
</feature>
<accession>A0A239K3V2</accession>
<keyword evidence="2" id="KW-0697">Rotamase</keyword>
<dbReference type="Gene3D" id="2.40.100.10">
    <property type="entry name" value="Cyclophilin-like"/>
    <property type="match status" value="2"/>
</dbReference>
<evidence type="ECO:0000256" key="3">
    <source>
        <dbReference type="ARBA" id="ARBA00023235"/>
    </source>
</evidence>
<dbReference type="InterPro" id="IPR002130">
    <property type="entry name" value="Cyclophilin-type_PPIase_dom"/>
</dbReference>
<dbReference type="PANTHER" id="PTHR45625:SF4">
    <property type="entry name" value="PEPTIDYLPROLYL ISOMERASE DOMAIN AND WD REPEAT-CONTAINING PROTEIN 1"/>
    <property type="match status" value="1"/>
</dbReference>
<evidence type="ECO:0000313" key="7">
    <source>
        <dbReference type="Proteomes" id="UP000198393"/>
    </source>
</evidence>
<dbReference type="PANTHER" id="PTHR45625">
    <property type="entry name" value="PEPTIDYL-PROLYL CIS-TRANS ISOMERASE-RELATED"/>
    <property type="match status" value="1"/>
</dbReference>
<dbReference type="OrthoDB" id="9807797at2"/>
<evidence type="ECO:0000313" key="6">
    <source>
        <dbReference type="EMBL" id="SNT12352.1"/>
    </source>
</evidence>
<name>A0A239K3V2_EKHLU</name>
<dbReference type="PROSITE" id="PS50072">
    <property type="entry name" value="CSA_PPIASE_2"/>
    <property type="match status" value="1"/>
</dbReference>
<dbReference type="EMBL" id="FZPD01000004">
    <property type="protein sequence ID" value="SNT12352.1"/>
    <property type="molecule type" value="Genomic_DNA"/>
</dbReference>
<organism evidence="6 7">
    <name type="scientific">Ekhidna lutea</name>
    <dbReference type="NCBI Taxonomy" id="447679"/>
    <lineage>
        <taxon>Bacteria</taxon>
        <taxon>Pseudomonadati</taxon>
        <taxon>Bacteroidota</taxon>
        <taxon>Cytophagia</taxon>
        <taxon>Cytophagales</taxon>
        <taxon>Reichenbachiellaceae</taxon>
        <taxon>Ekhidna</taxon>
    </lineage>
</organism>
<evidence type="ECO:0000256" key="2">
    <source>
        <dbReference type="ARBA" id="ARBA00023110"/>
    </source>
</evidence>
<gene>
    <name evidence="6" type="ORF">SAMN05421640_2381</name>
</gene>
<dbReference type="EC" id="5.2.1.8" evidence="1"/>
<dbReference type="PROSITE" id="PS51257">
    <property type="entry name" value="PROKAR_LIPOPROTEIN"/>
    <property type="match status" value="1"/>
</dbReference>
<dbReference type="Proteomes" id="UP000198393">
    <property type="component" value="Unassembled WGS sequence"/>
</dbReference>
<dbReference type="InterPro" id="IPR029000">
    <property type="entry name" value="Cyclophilin-like_dom_sf"/>
</dbReference>
<proteinExistence type="predicted"/>
<evidence type="ECO:0000256" key="4">
    <source>
        <dbReference type="SAM" id="SignalP"/>
    </source>
</evidence>
<keyword evidence="4" id="KW-0732">Signal</keyword>
<feature type="signal peptide" evidence="4">
    <location>
        <begin position="1"/>
        <end position="22"/>
    </location>
</feature>
<dbReference type="Pfam" id="PF00160">
    <property type="entry name" value="Pro_isomerase"/>
    <property type="match status" value="2"/>
</dbReference>
<reference evidence="6 7" key="1">
    <citation type="submission" date="2017-06" db="EMBL/GenBank/DDBJ databases">
        <authorList>
            <person name="Kim H.J."/>
            <person name="Triplett B.A."/>
        </authorList>
    </citation>
    <scope>NUCLEOTIDE SEQUENCE [LARGE SCALE GENOMIC DNA]</scope>
    <source>
        <strain evidence="6 7">DSM 19307</strain>
    </source>
</reference>